<name>A0A511MCV3_9NOCA</name>
<evidence type="ECO:0000313" key="3">
    <source>
        <dbReference type="Proteomes" id="UP000321424"/>
    </source>
</evidence>
<evidence type="ECO:0000256" key="1">
    <source>
        <dbReference type="SAM" id="Phobius"/>
    </source>
</evidence>
<dbReference type="OrthoDB" id="3455826at2"/>
<accession>A0A511MCV3</accession>
<dbReference type="RefSeq" id="WP_147130803.1">
    <property type="nucleotide sequence ID" value="NZ_BJXA01000016.1"/>
</dbReference>
<comment type="caution">
    <text evidence="2">The sequence shown here is derived from an EMBL/GenBank/DDBJ whole genome shotgun (WGS) entry which is preliminary data.</text>
</comment>
<dbReference type="Proteomes" id="UP000321424">
    <property type="component" value="Unassembled WGS sequence"/>
</dbReference>
<protein>
    <submittedName>
        <fullName evidence="2">Uncharacterized protein</fullName>
    </submittedName>
</protein>
<keyword evidence="1" id="KW-1133">Transmembrane helix</keyword>
<sequence length="351" mass="37552">MVEVPEVGGVVAGDRKLVAAAIIVPLLILLVGMLLLFGTPASKNSSLVAAAFTFCGAVVTAWVSMIGLVLKKLADARLERERELAEARLEREHQDESNRLRLDAAMRAGQLLASDATHPPAPAVVASGLLVLTRLDQVGLAVTLLVDLWTEENPRISSEAAILVIDAALRSTTPTTQLVAAEILCRNATRLDPCQSLHWPSSLEGRWNPDFSGRTKLLIIEALADMMLTAPANEAALRAVAVRLYAVWDAEIGDDRVRGCVGKLLKALLPQLELLGYSNFMHGNREVRLEQLIAAGSSAHANPDGFLDQLSTRLAEQLSTWSLTCGGLPQNPGSLAAAYCGTPEPLPEHTS</sequence>
<feature type="transmembrane region" description="Helical" evidence="1">
    <location>
        <begin position="49"/>
        <end position="70"/>
    </location>
</feature>
<proteinExistence type="predicted"/>
<reference evidence="2 3" key="1">
    <citation type="submission" date="2019-07" db="EMBL/GenBank/DDBJ databases">
        <title>Whole genome shotgun sequence of Nocardia ninae NBRC 108245.</title>
        <authorList>
            <person name="Hosoyama A."/>
            <person name="Uohara A."/>
            <person name="Ohji S."/>
            <person name="Ichikawa N."/>
        </authorList>
    </citation>
    <scope>NUCLEOTIDE SEQUENCE [LARGE SCALE GENOMIC DNA]</scope>
    <source>
        <strain evidence="2 3">NBRC 108245</strain>
    </source>
</reference>
<keyword evidence="3" id="KW-1185">Reference proteome</keyword>
<keyword evidence="1" id="KW-0472">Membrane</keyword>
<evidence type="ECO:0000313" key="2">
    <source>
        <dbReference type="EMBL" id="GEM38480.1"/>
    </source>
</evidence>
<dbReference type="EMBL" id="BJXA01000016">
    <property type="protein sequence ID" value="GEM38480.1"/>
    <property type="molecule type" value="Genomic_DNA"/>
</dbReference>
<keyword evidence="1" id="KW-0812">Transmembrane</keyword>
<feature type="transmembrane region" description="Helical" evidence="1">
    <location>
        <begin position="17"/>
        <end position="37"/>
    </location>
</feature>
<organism evidence="2 3">
    <name type="scientific">Nocardia ninae NBRC 108245</name>
    <dbReference type="NCBI Taxonomy" id="1210091"/>
    <lineage>
        <taxon>Bacteria</taxon>
        <taxon>Bacillati</taxon>
        <taxon>Actinomycetota</taxon>
        <taxon>Actinomycetes</taxon>
        <taxon>Mycobacteriales</taxon>
        <taxon>Nocardiaceae</taxon>
        <taxon>Nocardia</taxon>
    </lineage>
</organism>
<dbReference type="AlphaFoldDB" id="A0A511MCV3"/>
<gene>
    <name evidence="2" type="ORF">NN4_29990</name>
</gene>